<dbReference type="Pfam" id="PF05018">
    <property type="entry name" value="CFA20_dom"/>
    <property type="match status" value="1"/>
</dbReference>
<dbReference type="InterPro" id="IPR040441">
    <property type="entry name" value="CFA20/CFAP20DC"/>
</dbReference>
<gene>
    <name evidence="2" type="ORF">PACLA_8A012686</name>
</gene>
<feature type="compositionally biased region" description="Basic and acidic residues" evidence="1">
    <location>
        <begin position="563"/>
        <end position="572"/>
    </location>
</feature>
<feature type="region of interest" description="Disordered" evidence="1">
    <location>
        <begin position="538"/>
        <end position="579"/>
    </location>
</feature>
<feature type="compositionally biased region" description="Basic and acidic residues" evidence="1">
    <location>
        <begin position="267"/>
        <end position="276"/>
    </location>
</feature>
<dbReference type="AlphaFoldDB" id="A0A6S7J676"/>
<dbReference type="InterPro" id="IPR007714">
    <property type="entry name" value="CFA20_dom"/>
</dbReference>
<organism evidence="2 3">
    <name type="scientific">Paramuricea clavata</name>
    <name type="common">Red gorgonian</name>
    <name type="synonym">Violescent sea-whip</name>
    <dbReference type="NCBI Taxonomy" id="317549"/>
    <lineage>
        <taxon>Eukaryota</taxon>
        <taxon>Metazoa</taxon>
        <taxon>Cnidaria</taxon>
        <taxon>Anthozoa</taxon>
        <taxon>Octocorallia</taxon>
        <taxon>Malacalcyonacea</taxon>
        <taxon>Plexauridae</taxon>
        <taxon>Paramuricea</taxon>
    </lineage>
</organism>
<sequence>MFKGEYQGGPFVDVFSAQGREPLSKKCKVTGSSTNIHKEYDKDVKSYVYVLEGEPTTTKIQFPKEDKHGLFLTQKFLVFQLFLPTGRPFSFEIAVTDHGQNKRRIFFSSNLKDISVTPLHAKFPLTTLNLGSWLNMCLDLESLVSDTFNGPKFRAVESFTVTANCRLKKVFTLRAPPVDTSQDQNRVVPYTNAESLPRNLQLITTSDVSTITQILSYTKLYGKPDEKPSTPLSTPSGHDGTTPRQDQETHIAFGTKVVIPPHLRRNSLKENRESSKIPHNSRLSSSKTKHGQSAPDVRHTNDDLVKSPLSPKGNQDGGSSDSTGIDANQATIQPRPPRTSSAGKIRRTIRLKPSSAGKTRTSGKIANADERQPDSLERNSVLTKQKCPEEINVEVSEISDPAKAKALKTKSVGIVSNEPDERLKTVDMVRSSVSDAEKLTVKQRLHNGIENDPISFNGTNTDAQEPSIMKLHNGHVRLSFEGRLTNEQNDCSKIQVENSAERADQMPKDNLANTSDVTRLSNGNMNFTNANALVNKSTNKQSLDNVTSEEDVKNMDMNNNDALADKDSDQPRIRPRKLPLASNNPVFTFASMPRSPRSGKRKLLDSPMVDDVITPGVEAPPEVVVSLTEDAVLENPTVRNAGQSERNRGASLEDDFCKLSDDDTHDEDADGIQKLLQSSLSPRHSPMPFHHQLRQSIRSSMLKE</sequence>
<dbReference type="EMBL" id="CACRXK020007671">
    <property type="protein sequence ID" value="CAB4012882.1"/>
    <property type="molecule type" value="Genomic_DNA"/>
</dbReference>
<feature type="compositionally biased region" description="Basic and acidic residues" evidence="1">
    <location>
        <begin position="296"/>
        <end position="305"/>
    </location>
</feature>
<accession>A0A6S7J676</accession>
<proteinExistence type="predicted"/>
<evidence type="ECO:0000313" key="2">
    <source>
        <dbReference type="EMBL" id="CAB4012882.1"/>
    </source>
</evidence>
<feature type="region of interest" description="Disordered" evidence="1">
    <location>
        <begin position="222"/>
        <end position="376"/>
    </location>
</feature>
<comment type="caution">
    <text evidence="2">The sequence shown here is derived from an EMBL/GenBank/DDBJ whole genome shotgun (WGS) entry which is preliminary data.</text>
</comment>
<dbReference type="OrthoDB" id="10261083at2759"/>
<feature type="compositionally biased region" description="Polar residues" evidence="1">
    <location>
        <begin position="317"/>
        <end position="342"/>
    </location>
</feature>
<dbReference type="PANTHER" id="PTHR12458">
    <property type="entry name" value="ORF PROTEIN"/>
    <property type="match status" value="1"/>
</dbReference>
<evidence type="ECO:0000313" key="3">
    <source>
        <dbReference type="Proteomes" id="UP001152795"/>
    </source>
</evidence>
<feature type="non-terminal residue" evidence="2">
    <location>
        <position position="704"/>
    </location>
</feature>
<name>A0A6S7J676_PARCT</name>
<evidence type="ECO:0000256" key="1">
    <source>
        <dbReference type="SAM" id="MobiDB-lite"/>
    </source>
</evidence>
<reference evidence="2" key="1">
    <citation type="submission" date="2020-04" db="EMBL/GenBank/DDBJ databases">
        <authorList>
            <person name="Alioto T."/>
            <person name="Alioto T."/>
            <person name="Gomez Garrido J."/>
        </authorList>
    </citation>
    <scope>NUCLEOTIDE SEQUENCE</scope>
    <source>
        <strain evidence="2">A484AB</strain>
    </source>
</reference>
<feature type="compositionally biased region" description="Polar residues" evidence="1">
    <location>
        <begin position="694"/>
        <end position="704"/>
    </location>
</feature>
<protein>
    <submittedName>
        <fullName evidence="2">Uncharacterized protein</fullName>
    </submittedName>
</protein>
<feature type="region of interest" description="Disordered" evidence="1">
    <location>
        <begin position="635"/>
        <end position="704"/>
    </location>
</feature>
<dbReference type="Proteomes" id="UP001152795">
    <property type="component" value="Unassembled WGS sequence"/>
</dbReference>
<feature type="compositionally biased region" description="Basic and acidic residues" evidence="1">
    <location>
        <begin position="367"/>
        <end position="376"/>
    </location>
</feature>
<feature type="compositionally biased region" description="Polar residues" evidence="1">
    <location>
        <begin position="277"/>
        <end position="286"/>
    </location>
</feature>
<keyword evidence="3" id="KW-1185">Reference proteome</keyword>